<dbReference type="InterPro" id="IPR029787">
    <property type="entry name" value="Nucleotide_cyclase"/>
</dbReference>
<evidence type="ECO:0000313" key="4">
    <source>
        <dbReference type="Proteomes" id="UP001057868"/>
    </source>
</evidence>
<dbReference type="EMBL" id="BQXY01000014">
    <property type="protein sequence ID" value="GKU27647.1"/>
    <property type="molecule type" value="Genomic_DNA"/>
</dbReference>
<dbReference type="PANTHER" id="PTHR45138:SF9">
    <property type="entry name" value="DIGUANYLATE CYCLASE DGCM-RELATED"/>
    <property type="match status" value="1"/>
</dbReference>
<dbReference type="InterPro" id="IPR050469">
    <property type="entry name" value="Diguanylate_Cyclase"/>
</dbReference>
<keyword evidence="1" id="KW-1133">Transmembrane helix</keyword>
<evidence type="ECO:0000256" key="1">
    <source>
        <dbReference type="SAM" id="Phobius"/>
    </source>
</evidence>
<dbReference type="Pfam" id="PF00990">
    <property type="entry name" value="GGDEF"/>
    <property type="match status" value="1"/>
</dbReference>
<dbReference type="SUPFAM" id="SSF55073">
    <property type="entry name" value="Nucleotide cyclase"/>
    <property type="match status" value="1"/>
</dbReference>
<dbReference type="RefSeq" id="WP_261854504.1">
    <property type="nucleotide sequence ID" value="NZ_BQXY01000014.1"/>
</dbReference>
<keyword evidence="1" id="KW-0472">Membrane</keyword>
<sequence length="231" mass="26305">MDRFFNKFAPFIISANVLMLHILGYILDLYISRKYVVFLWLGISAVDVVFAFKCGVAIKNLHVFAYTDKLTELYNRRFFVGKILNEMKKVRHNELGISLLMIDVDNFKLINDTYGHSAGDLVLKELADIIKPNIRSKDTITRFGGEEFAIILPETNKEKAIIVAEKIRNLVGSHVFKFNQDQRIITVSIGVVSVCEEVDTQLLVDLADRALYKAKEIKNKVVYSEVGDLVV</sequence>
<name>A0A9W6DD89_9CLOT</name>
<keyword evidence="1" id="KW-0812">Transmembrane</keyword>
<feature type="transmembrane region" description="Helical" evidence="1">
    <location>
        <begin position="37"/>
        <end position="58"/>
    </location>
</feature>
<dbReference type="SMART" id="SM00267">
    <property type="entry name" value="GGDEF"/>
    <property type="match status" value="1"/>
</dbReference>
<comment type="caution">
    <text evidence="3">The sequence shown here is derived from an EMBL/GenBank/DDBJ whole genome shotgun (WGS) entry which is preliminary data.</text>
</comment>
<keyword evidence="4" id="KW-1185">Reference proteome</keyword>
<protein>
    <submittedName>
        <fullName evidence="3">GGDEF domain-containing protein</fullName>
    </submittedName>
</protein>
<dbReference type="CDD" id="cd01949">
    <property type="entry name" value="GGDEF"/>
    <property type="match status" value="1"/>
</dbReference>
<dbReference type="Gene3D" id="3.30.70.270">
    <property type="match status" value="1"/>
</dbReference>
<dbReference type="GO" id="GO:0052621">
    <property type="term" value="F:diguanylate cyclase activity"/>
    <property type="evidence" value="ECO:0007669"/>
    <property type="project" value="TreeGrafter"/>
</dbReference>
<dbReference type="PROSITE" id="PS50887">
    <property type="entry name" value="GGDEF"/>
    <property type="match status" value="1"/>
</dbReference>
<dbReference type="InterPro" id="IPR000160">
    <property type="entry name" value="GGDEF_dom"/>
</dbReference>
<dbReference type="FunFam" id="3.30.70.270:FF:000001">
    <property type="entry name" value="Diguanylate cyclase domain protein"/>
    <property type="match status" value="1"/>
</dbReference>
<dbReference type="InterPro" id="IPR043128">
    <property type="entry name" value="Rev_trsase/Diguanyl_cyclase"/>
</dbReference>
<dbReference type="Proteomes" id="UP001057868">
    <property type="component" value="Unassembled WGS sequence"/>
</dbReference>
<dbReference type="PANTHER" id="PTHR45138">
    <property type="entry name" value="REGULATORY COMPONENTS OF SENSORY TRANSDUCTION SYSTEM"/>
    <property type="match status" value="1"/>
</dbReference>
<feature type="domain" description="GGDEF" evidence="2">
    <location>
        <begin position="95"/>
        <end position="226"/>
    </location>
</feature>
<reference evidence="3" key="1">
    <citation type="journal article" date="2023" name="Int. J. Syst. Evol. Microbiol.">
        <title>&lt;i&gt;Clostridium folliculivorans&lt;/i&gt; sp. nov., isolated from soil samples of an organic paddy in Japan.</title>
        <authorList>
            <person name="Tazawa J."/>
            <person name="Kobayashi H."/>
            <person name="Tanizawa Y."/>
            <person name="Uchino A."/>
            <person name="Tanaka F."/>
            <person name="Urashima Y."/>
            <person name="Miura S."/>
            <person name="Sakamoto M."/>
            <person name="Ohkuma M."/>
            <person name="Tohno M."/>
        </authorList>
    </citation>
    <scope>NUCLEOTIDE SEQUENCE</scope>
    <source>
        <strain evidence="3">D1-1</strain>
    </source>
</reference>
<dbReference type="NCBIfam" id="TIGR00254">
    <property type="entry name" value="GGDEF"/>
    <property type="match status" value="1"/>
</dbReference>
<accession>A0A9W6DD89</accession>
<gene>
    <name evidence="3" type="ORF">CFOLD11_44740</name>
</gene>
<evidence type="ECO:0000259" key="2">
    <source>
        <dbReference type="PROSITE" id="PS50887"/>
    </source>
</evidence>
<evidence type="ECO:0000313" key="3">
    <source>
        <dbReference type="EMBL" id="GKU27647.1"/>
    </source>
</evidence>
<proteinExistence type="predicted"/>
<organism evidence="3 4">
    <name type="scientific">Clostridium folliculivorans</name>
    <dbReference type="NCBI Taxonomy" id="2886038"/>
    <lineage>
        <taxon>Bacteria</taxon>
        <taxon>Bacillati</taxon>
        <taxon>Bacillota</taxon>
        <taxon>Clostridia</taxon>
        <taxon>Eubacteriales</taxon>
        <taxon>Clostridiaceae</taxon>
        <taxon>Clostridium</taxon>
    </lineage>
</organism>
<feature type="transmembrane region" description="Helical" evidence="1">
    <location>
        <begin position="12"/>
        <end position="31"/>
    </location>
</feature>
<dbReference type="AlphaFoldDB" id="A0A9W6DD89"/>